<dbReference type="EMBL" id="BKCJ010007234">
    <property type="protein sequence ID" value="GEU76210.1"/>
    <property type="molecule type" value="Genomic_DNA"/>
</dbReference>
<sequence length="541" mass="60104">MVAKHERRIATVKEGGKKKTNPKADKPMKPVQAKQAKPAIAKKPKPKPLVDEPDEEQDQPEVVPEPQGACEEYDLEQAIQMSLESFQAQGQAHVGTRETPSPADAETCADTDKVISKGDTEILNIGEEQEEDVDNKVYLMEQTVELDEGHVGSDPGKTLESRPPPDDDDKMDEDQAGSDPGKSYVALAITNPKPMYDDFVATVYPKLHKSLKILADEQVILEDPPSSFGTLSSMKNLDDTYTFGDQFFNDKSTKDELRKQNVDTKVVSMVTVPIHQAYASVSPLSKPIIDLLPPKAAASPLPEPFTAAITETTTTTLPLPPPPQQQSMTDSELAACVTALEKKFADFEKKSQTLDNTNRDKFLAKKDMSRKRRLDDQDPPPHLPDLDLSKKKRHYSDASRSKQPPAPHSSAWKAFNTREAPSSSSKQQSTPYSKQPVEDMPIPDDENKLLSKTRDIGSFIKWFCKRIGKKKLSKSDLEGPAFKVIRAFHENIISLQFQMEECHRMLTDQVDLVNPEGHRLVPDVSKLLPLGDPPGQVTIQP</sequence>
<feature type="region of interest" description="Disordered" evidence="1">
    <location>
        <begin position="141"/>
        <end position="184"/>
    </location>
</feature>
<feature type="compositionally biased region" description="Basic and acidic residues" evidence="1">
    <location>
        <begin position="8"/>
        <end position="28"/>
    </location>
</feature>
<feature type="compositionally biased region" description="Basic and acidic residues" evidence="1">
    <location>
        <begin position="147"/>
        <end position="165"/>
    </location>
</feature>
<evidence type="ECO:0000256" key="1">
    <source>
        <dbReference type="SAM" id="MobiDB-lite"/>
    </source>
</evidence>
<feature type="compositionally biased region" description="Basic and acidic residues" evidence="1">
    <location>
        <begin position="384"/>
        <end position="400"/>
    </location>
</feature>
<gene>
    <name evidence="2" type="ORF">Tci_048188</name>
</gene>
<feature type="compositionally biased region" description="Low complexity" evidence="1">
    <location>
        <begin position="421"/>
        <end position="435"/>
    </location>
</feature>
<comment type="caution">
    <text evidence="2">The sequence shown here is derived from an EMBL/GenBank/DDBJ whole genome shotgun (WGS) entry which is preliminary data.</text>
</comment>
<name>A0A6L2MR44_TANCI</name>
<evidence type="ECO:0000313" key="2">
    <source>
        <dbReference type="EMBL" id="GEU76210.1"/>
    </source>
</evidence>
<feature type="compositionally biased region" description="Low complexity" evidence="1">
    <location>
        <begin position="29"/>
        <end position="39"/>
    </location>
</feature>
<feature type="compositionally biased region" description="Acidic residues" evidence="1">
    <location>
        <begin position="166"/>
        <end position="176"/>
    </location>
</feature>
<accession>A0A6L2MR44</accession>
<feature type="region of interest" description="Disordered" evidence="1">
    <location>
        <begin position="1"/>
        <end position="69"/>
    </location>
</feature>
<proteinExistence type="predicted"/>
<organism evidence="2">
    <name type="scientific">Tanacetum cinerariifolium</name>
    <name type="common">Dalmatian daisy</name>
    <name type="synonym">Chrysanthemum cinerariifolium</name>
    <dbReference type="NCBI Taxonomy" id="118510"/>
    <lineage>
        <taxon>Eukaryota</taxon>
        <taxon>Viridiplantae</taxon>
        <taxon>Streptophyta</taxon>
        <taxon>Embryophyta</taxon>
        <taxon>Tracheophyta</taxon>
        <taxon>Spermatophyta</taxon>
        <taxon>Magnoliopsida</taxon>
        <taxon>eudicotyledons</taxon>
        <taxon>Gunneridae</taxon>
        <taxon>Pentapetalae</taxon>
        <taxon>asterids</taxon>
        <taxon>campanulids</taxon>
        <taxon>Asterales</taxon>
        <taxon>Asteraceae</taxon>
        <taxon>Asteroideae</taxon>
        <taxon>Anthemideae</taxon>
        <taxon>Anthemidinae</taxon>
        <taxon>Tanacetum</taxon>
    </lineage>
</organism>
<dbReference type="AlphaFoldDB" id="A0A6L2MR44"/>
<feature type="compositionally biased region" description="Basic and acidic residues" evidence="1">
    <location>
        <begin position="358"/>
        <end position="367"/>
    </location>
</feature>
<feature type="region of interest" description="Disordered" evidence="1">
    <location>
        <begin position="87"/>
        <end position="113"/>
    </location>
</feature>
<feature type="region of interest" description="Disordered" evidence="1">
    <location>
        <begin position="358"/>
        <end position="448"/>
    </location>
</feature>
<reference evidence="2" key="1">
    <citation type="journal article" date="2019" name="Sci. Rep.">
        <title>Draft genome of Tanacetum cinerariifolium, the natural source of mosquito coil.</title>
        <authorList>
            <person name="Yamashiro T."/>
            <person name="Shiraishi A."/>
            <person name="Satake H."/>
            <person name="Nakayama K."/>
        </authorList>
    </citation>
    <scope>NUCLEOTIDE SEQUENCE</scope>
</reference>
<protein>
    <submittedName>
        <fullName evidence="2">Uncharacterized protein</fullName>
    </submittedName>
</protein>